<keyword evidence="15" id="KW-1185">Reference proteome</keyword>
<dbReference type="Pfam" id="PF22626">
    <property type="entry name" value="LysX_preATP_grasp"/>
    <property type="match status" value="1"/>
</dbReference>
<dbReference type="STRING" id="1273541.Pyrde_0370"/>
<evidence type="ECO:0000256" key="3">
    <source>
        <dbReference type="ARBA" id="ARBA00022598"/>
    </source>
</evidence>
<evidence type="ECO:0000313" key="12">
    <source>
        <dbReference type="EMBL" id="ALL00420.1"/>
    </source>
</evidence>
<keyword evidence="7 10" id="KW-0067">ATP-binding</keyword>
<dbReference type="GO" id="GO:0005737">
    <property type="term" value="C:cytoplasm"/>
    <property type="evidence" value="ECO:0007669"/>
    <property type="project" value="TreeGrafter"/>
</dbReference>
<dbReference type="InterPro" id="IPR004666">
    <property type="entry name" value="Rp_bS6_RimK/Lys_biosynth_LsyX"/>
</dbReference>
<evidence type="ECO:0000256" key="5">
    <source>
        <dbReference type="ARBA" id="ARBA00022723"/>
    </source>
</evidence>
<evidence type="ECO:0000256" key="8">
    <source>
        <dbReference type="ARBA" id="ARBA00022842"/>
    </source>
</evidence>
<dbReference type="InterPro" id="IPR011870">
    <property type="entry name" value="LysX_arch"/>
</dbReference>
<keyword evidence="5" id="KW-0479">Metal-binding</keyword>
<comment type="cofactor">
    <cofactor evidence="1">
        <name>Mg(2+)</name>
        <dbReference type="ChEBI" id="CHEBI:18420"/>
    </cofactor>
</comment>
<dbReference type="InterPro" id="IPR054562">
    <property type="entry name" value="LysX/ArgX_preATP_grasp"/>
</dbReference>
<dbReference type="EMBL" id="NCQP01000007">
    <property type="protein sequence ID" value="OWJ53898.1"/>
    <property type="molecule type" value="Genomic_DNA"/>
</dbReference>
<evidence type="ECO:0000256" key="6">
    <source>
        <dbReference type="ARBA" id="ARBA00022741"/>
    </source>
</evidence>
<proteinExistence type="inferred from homology"/>
<evidence type="ECO:0000313" key="15">
    <source>
        <dbReference type="Proteomes" id="UP000196694"/>
    </source>
</evidence>
<keyword evidence="8" id="KW-0460">Magnesium</keyword>
<comment type="similarity">
    <text evidence="2">Belongs to the RimK family. LysX subfamily.</text>
</comment>
<dbReference type="Gene3D" id="3.40.50.20">
    <property type="match status" value="1"/>
</dbReference>
<dbReference type="Pfam" id="PF08443">
    <property type="entry name" value="RimK"/>
    <property type="match status" value="1"/>
</dbReference>
<accession>A0A0P0N0N3</accession>
<dbReference type="InterPro" id="IPR011761">
    <property type="entry name" value="ATP-grasp"/>
</dbReference>
<evidence type="ECO:0000256" key="9">
    <source>
        <dbReference type="ARBA" id="ARBA00029440"/>
    </source>
</evidence>
<evidence type="ECO:0000256" key="4">
    <source>
        <dbReference type="ARBA" id="ARBA00022605"/>
    </source>
</evidence>
<dbReference type="GO" id="GO:0005524">
    <property type="term" value="F:ATP binding"/>
    <property type="evidence" value="ECO:0007669"/>
    <property type="project" value="UniProtKB-UniRule"/>
</dbReference>
<evidence type="ECO:0000256" key="2">
    <source>
        <dbReference type="ARBA" id="ARBA00006239"/>
    </source>
</evidence>
<evidence type="ECO:0000313" key="14">
    <source>
        <dbReference type="Proteomes" id="UP000058613"/>
    </source>
</evidence>
<dbReference type="PROSITE" id="PS50975">
    <property type="entry name" value="ATP_GRASP"/>
    <property type="match status" value="1"/>
</dbReference>
<dbReference type="NCBIfam" id="TIGR02144">
    <property type="entry name" value="LysX_arch"/>
    <property type="match status" value="1"/>
</dbReference>
<name>A0A0P0N0N3_9CREN</name>
<dbReference type="Gene3D" id="3.30.470.20">
    <property type="entry name" value="ATP-grasp fold, B domain"/>
    <property type="match status" value="1"/>
</dbReference>
<dbReference type="Proteomes" id="UP000196694">
    <property type="component" value="Unassembled WGS sequence"/>
</dbReference>
<protein>
    <submittedName>
        <fullName evidence="13">Lysine biosynthesis enzyme LysX</fullName>
    </submittedName>
    <submittedName>
        <fullName evidence="12">Lysine biosynthesis protein LysX</fullName>
    </submittedName>
</protein>
<evidence type="ECO:0000256" key="10">
    <source>
        <dbReference type="PROSITE-ProRule" id="PRU00409"/>
    </source>
</evidence>
<feature type="domain" description="ATP-grasp" evidence="11">
    <location>
        <begin position="89"/>
        <end position="275"/>
    </location>
</feature>
<evidence type="ECO:0000259" key="11">
    <source>
        <dbReference type="PROSITE" id="PS50975"/>
    </source>
</evidence>
<dbReference type="Gene3D" id="3.30.1490.20">
    <property type="entry name" value="ATP-grasp fold, A domain"/>
    <property type="match status" value="1"/>
</dbReference>
<dbReference type="Proteomes" id="UP000058613">
    <property type="component" value="Chromosome"/>
</dbReference>
<keyword evidence="4" id="KW-0028">Amino-acid biosynthesis</keyword>
<dbReference type="NCBIfam" id="TIGR00768">
    <property type="entry name" value="rimK_fam"/>
    <property type="match status" value="1"/>
</dbReference>
<dbReference type="GO" id="GO:0009085">
    <property type="term" value="P:lysine biosynthetic process"/>
    <property type="evidence" value="ECO:0007669"/>
    <property type="project" value="InterPro"/>
</dbReference>
<evidence type="ECO:0000256" key="7">
    <source>
        <dbReference type="ARBA" id="ARBA00022840"/>
    </source>
</evidence>
<dbReference type="KEGG" id="pdl:Pyrde_0370"/>
<dbReference type="InterPro" id="IPR013815">
    <property type="entry name" value="ATP_grasp_subdomain_1"/>
</dbReference>
<comment type="pathway">
    <text evidence="9">Amino-acid biosynthesis.</text>
</comment>
<dbReference type="SUPFAM" id="SSF52440">
    <property type="entry name" value="PreATP-grasp domain"/>
    <property type="match status" value="1"/>
</dbReference>
<dbReference type="GO" id="GO:0046872">
    <property type="term" value="F:metal ion binding"/>
    <property type="evidence" value="ECO:0007669"/>
    <property type="project" value="UniProtKB-KW"/>
</dbReference>
<reference evidence="13 15" key="2">
    <citation type="submission" date="2017-05" db="EMBL/GenBank/DDBJ databases">
        <title>The draft genome of the hyperthermophilic archaeon 'Pyrodictium delaneyi strain Hulk', an iron and nitrate reducer, reveals the capacity for sulfate reduction.</title>
        <authorList>
            <person name="Demey L.M."/>
            <person name="Miller C."/>
            <person name="Manzella M."/>
            <person name="Reguera G."/>
            <person name="Kashefi K."/>
        </authorList>
    </citation>
    <scope>NUCLEOTIDE SEQUENCE [LARGE SCALE GENOMIC DNA]</scope>
    <source>
        <strain evidence="13 15">Hulk</strain>
    </source>
</reference>
<dbReference type="GeneID" id="26098692"/>
<evidence type="ECO:0000313" key="13">
    <source>
        <dbReference type="EMBL" id="OWJ53898.1"/>
    </source>
</evidence>
<dbReference type="InterPro" id="IPR013651">
    <property type="entry name" value="ATP-grasp_RimK-type"/>
</dbReference>
<dbReference type="PANTHER" id="PTHR21621:SF2">
    <property type="entry name" value="COENZYME GAMMA-F420-2:ALPHA-L-GLUTAMATE LIGASE"/>
    <property type="match status" value="1"/>
</dbReference>
<dbReference type="PANTHER" id="PTHR21621">
    <property type="entry name" value="RIBOSOMAL PROTEIN S6 MODIFICATION PROTEIN"/>
    <property type="match status" value="1"/>
</dbReference>
<dbReference type="EMBL" id="CP013011">
    <property type="protein sequence ID" value="ALL00420.1"/>
    <property type="molecule type" value="Genomic_DNA"/>
</dbReference>
<keyword evidence="6 10" id="KW-0547">Nucleotide-binding</keyword>
<dbReference type="OrthoDB" id="33241at2157"/>
<sequence>MPTAAIVVDVVRLEEQMLLKALGEYMNVNMVNVRSRALEIGIDGFDAAVIRPISMYRAAYTAASFEAAGVFTVNSSQTIMTAGDKLLAYTQLAAARIPIPRSFYAADVDAALEAASRLGYPVVVKAPVGSWGRLVSRADTPEELEQLARMRQELPCSQTRSMIIQEYLDSGSSDIRCIVVAGTLLGCIKRVAQNGEWRSNVALGARTEVYKPDPVLEDITVRAAAAVKGFFVSIDVFEDDERGYLVNEVNGVPEFKGFYRATGINPARRLAEAILEELKH</sequence>
<dbReference type="AlphaFoldDB" id="A0A0P0N0N3"/>
<reference evidence="12 14" key="1">
    <citation type="submission" date="2015-10" db="EMBL/GenBank/DDBJ databases">
        <title>Complete genome sequence of hyperthermophilic archaeon Pyrodictium delaneyi Su06.</title>
        <authorList>
            <person name="Jung J.-H."/>
            <person name="Lin J."/>
            <person name="Holden J.F."/>
            <person name="Park C.-S."/>
        </authorList>
    </citation>
    <scope>NUCLEOTIDE SEQUENCE [LARGE SCALE GENOMIC DNA]</scope>
    <source>
        <strain evidence="12 14">Su06</strain>
    </source>
</reference>
<dbReference type="GO" id="GO:0043774">
    <property type="term" value="F:coenzyme F420-2 alpha-glutamyl ligase activity"/>
    <property type="evidence" value="ECO:0007669"/>
    <property type="project" value="TreeGrafter"/>
</dbReference>
<evidence type="ECO:0000256" key="1">
    <source>
        <dbReference type="ARBA" id="ARBA00001946"/>
    </source>
</evidence>
<dbReference type="RefSeq" id="WP_055407714.1">
    <property type="nucleotide sequence ID" value="NZ_CP013011.1"/>
</dbReference>
<keyword evidence="3" id="KW-0436">Ligase</keyword>
<organism evidence="12 14">
    <name type="scientific">Pyrodictium delaneyi</name>
    <dbReference type="NCBI Taxonomy" id="1273541"/>
    <lineage>
        <taxon>Archaea</taxon>
        <taxon>Thermoproteota</taxon>
        <taxon>Thermoprotei</taxon>
        <taxon>Desulfurococcales</taxon>
        <taxon>Pyrodictiaceae</taxon>
        <taxon>Pyrodictium</taxon>
    </lineage>
</organism>
<dbReference type="SUPFAM" id="SSF56059">
    <property type="entry name" value="Glutathione synthetase ATP-binding domain-like"/>
    <property type="match status" value="1"/>
</dbReference>
<dbReference type="InterPro" id="IPR016185">
    <property type="entry name" value="PreATP-grasp_dom_sf"/>
</dbReference>
<gene>
    <name evidence="13" type="ORF">Pdsh_08380</name>
    <name evidence="12" type="ORF">Pyrde_0370</name>
</gene>